<dbReference type="InterPro" id="IPR023298">
    <property type="entry name" value="ATPase_P-typ_TM_dom_sf"/>
</dbReference>
<dbReference type="PROSITE" id="PS50846">
    <property type="entry name" value="HMA_2"/>
    <property type="match status" value="1"/>
</dbReference>
<dbReference type="Proteomes" id="UP000707138">
    <property type="component" value="Unassembled WGS sequence"/>
</dbReference>
<evidence type="ECO:0000256" key="10">
    <source>
        <dbReference type="ARBA" id="ARBA00022989"/>
    </source>
</evidence>
<keyword evidence="5 14" id="KW-0479">Metal-binding</keyword>
<keyword evidence="8 14" id="KW-0067">ATP-binding</keyword>
<evidence type="ECO:0000313" key="16">
    <source>
        <dbReference type="EMBL" id="MBM6912257.1"/>
    </source>
</evidence>
<name>A0ABS2GFG9_9FIRM</name>
<dbReference type="InterPro" id="IPR008250">
    <property type="entry name" value="ATPase_P-typ_transduc_dom_A_sf"/>
</dbReference>
<evidence type="ECO:0000256" key="13">
    <source>
        <dbReference type="ARBA" id="ARBA00049289"/>
    </source>
</evidence>
<feature type="transmembrane region" description="Helical" evidence="14">
    <location>
        <begin position="330"/>
        <end position="351"/>
    </location>
</feature>
<feature type="transmembrane region" description="Helical" evidence="14">
    <location>
        <begin position="674"/>
        <end position="691"/>
    </location>
</feature>
<dbReference type="Gene3D" id="3.30.70.100">
    <property type="match status" value="1"/>
</dbReference>
<evidence type="ECO:0000256" key="9">
    <source>
        <dbReference type="ARBA" id="ARBA00022967"/>
    </source>
</evidence>
<dbReference type="SUPFAM" id="SSF81665">
    <property type="entry name" value="Calcium ATPase, transmembrane domain M"/>
    <property type="match status" value="1"/>
</dbReference>
<organism evidence="16 17">
    <name type="scientific">Veillonella magna</name>
    <dbReference type="NCBI Taxonomy" id="464322"/>
    <lineage>
        <taxon>Bacteria</taxon>
        <taxon>Bacillati</taxon>
        <taxon>Bacillota</taxon>
        <taxon>Negativicutes</taxon>
        <taxon>Veillonellales</taxon>
        <taxon>Veillonellaceae</taxon>
        <taxon>Veillonella</taxon>
    </lineage>
</organism>
<dbReference type="InterPro" id="IPR017969">
    <property type="entry name" value="Heavy-metal-associated_CS"/>
</dbReference>
<comment type="caution">
    <text evidence="16">The sequence shown here is derived from an EMBL/GenBank/DDBJ whole genome shotgun (WGS) entry which is preliminary data.</text>
</comment>
<feature type="transmembrane region" description="Helical" evidence="14">
    <location>
        <begin position="89"/>
        <end position="111"/>
    </location>
</feature>
<evidence type="ECO:0000313" key="17">
    <source>
        <dbReference type="Proteomes" id="UP000707138"/>
    </source>
</evidence>
<feature type="transmembrane region" description="Helical" evidence="14">
    <location>
        <begin position="150"/>
        <end position="172"/>
    </location>
</feature>
<dbReference type="RefSeq" id="WP_205087495.1">
    <property type="nucleotide sequence ID" value="NZ_JACJLA010000003.1"/>
</dbReference>
<feature type="transmembrane region" description="Helical" evidence="14">
    <location>
        <begin position="117"/>
        <end position="138"/>
    </location>
</feature>
<dbReference type="InterPro" id="IPR023214">
    <property type="entry name" value="HAD_sf"/>
</dbReference>
<evidence type="ECO:0000259" key="15">
    <source>
        <dbReference type="PROSITE" id="PS50846"/>
    </source>
</evidence>
<dbReference type="NCBIfam" id="TIGR01511">
    <property type="entry name" value="ATPase-IB1_Cu"/>
    <property type="match status" value="1"/>
</dbReference>
<evidence type="ECO:0000256" key="8">
    <source>
        <dbReference type="ARBA" id="ARBA00022840"/>
    </source>
</evidence>
<dbReference type="NCBIfam" id="TIGR01525">
    <property type="entry name" value="ATPase-IB_hvy"/>
    <property type="match status" value="1"/>
</dbReference>
<feature type="transmembrane region" description="Helical" evidence="14">
    <location>
        <begin position="357"/>
        <end position="379"/>
    </location>
</feature>
<keyword evidence="7" id="KW-0406">Ion transport</keyword>
<keyword evidence="9" id="KW-1278">Translocase</keyword>
<keyword evidence="14" id="KW-1003">Cell membrane</keyword>
<feature type="transmembrane region" description="Helical" evidence="14">
    <location>
        <begin position="178"/>
        <end position="196"/>
    </location>
</feature>
<keyword evidence="12 14" id="KW-0472">Membrane</keyword>
<keyword evidence="17" id="KW-1185">Reference proteome</keyword>
<dbReference type="InterPro" id="IPR044492">
    <property type="entry name" value="P_typ_ATPase_HD_dom"/>
</dbReference>
<evidence type="ECO:0000256" key="4">
    <source>
        <dbReference type="ARBA" id="ARBA00022692"/>
    </source>
</evidence>
<dbReference type="Gene3D" id="2.70.150.10">
    <property type="entry name" value="Calcium-transporting ATPase, cytoplasmic transduction domain A"/>
    <property type="match status" value="1"/>
</dbReference>
<proteinExistence type="inferred from homology"/>
<dbReference type="InterPro" id="IPR006121">
    <property type="entry name" value="HMA_dom"/>
</dbReference>
<feature type="domain" description="HMA" evidence="15">
    <location>
        <begin position="4"/>
        <end position="71"/>
    </location>
</feature>
<dbReference type="NCBIfam" id="TIGR01494">
    <property type="entry name" value="ATPase_P-type"/>
    <property type="match status" value="2"/>
</dbReference>
<dbReference type="InterPro" id="IPR059000">
    <property type="entry name" value="ATPase_P-type_domA"/>
</dbReference>
<evidence type="ECO:0000256" key="7">
    <source>
        <dbReference type="ARBA" id="ARBA00022796"/>
    </source>
</evidence>
<evidence type="ECO:0000256" key="14">
    <source>
        <dbReference type="RuleBase" id="RU362081"/>
    </source>
</evidence>
<dbReference type="EMBL" id="JACJLA010000003">
    <property type="protein sequence ID" value="MBM6912257.1"/>
    <property type="molecule type" value="Genomic_DNA"/>
</dbReference>
<dbReference type="CDD" id="cd02094">
    <property type="entry name" value="P-type_ATPase_Cu-like"/>
    <property type="match status" value="1"/>
</dbReference>
<dbReference type="EC" id="7.2.2.8" evidence="3"/>
<reference evidence="16 17" key="1">
    <citation type="journal article" date="2021" name="Sci. Rep.">
        <title>The distribution of antibiotic resistance genes in chicken gut microbiota commensals.</title>
        <authorList>
            <person name="Juricova H."/>
            <person name="Matiasovicova J."/>
            <person name="Kubasova T."/>
            <person name="Cejkova D."/>
            <person name="Rychlik I."/>
        </authorList>
    </citation>
    <scope>NUCLEOTIDE SEQUENCE [LARGE SCALE GENOMIC DNA]</scope>
    <source>
        <strain evidence="16 17">An537</strain>
    </source>
</reference>
<dbReference type="PANTHER" id="PTHR43520">
    <property type="entry name" value="ATP7, ISOFORM B"/>
    <property type="match status" value="1"/>
</dbReference>
<comment type="subcellular location">
    <subcellularLocation>
        <location evidence="14">Cell membrane</location>
    </subcellularLocation>
    <subcellularLocation>
        <location evidence="1">Endomembrane system</location>
        <topology evidence="1">Multi-pass membrane protein</topology>
    </subcellularLocation>
</comment>
<dbReference type="PRINTS" id="PR00943">
    <property type="entry name" value="CUATPASE"/>
</dbReference>
<comment type="similarity">
    <text evidence="2 14">Belongs to the cation transport ATPase (P-type) (TC 3.A.3) family. Type IB subfamily.</text>
</comment>
<evidence type="ECO:0000256" key="2">
    <source>
        <dbReference type="ARBA" id="ARBA00006024"/>
    </source>
</evidence>
<gene>
    <name evidence="16" type="ORF">H6A01_02785</name>
</gene>
<dbReference type="Pfam" id="PF00403">
    <property type="entry name" value="HMA"/>
    <property type="match status" value="1"/>
</dbReference>
<keyword evidence="11" id="KW-0186">Copper</keyword>
<evidence type="ECO:0000256" key="1">
    <source>
        <dbReference type="ARBA" id="ARBA00004127"/>
    </source>
</evidence>
<evidence type="ECO:0000256" key="6">
    <source>
        <dbReference type="ARBA" id="ARBA00022741"/>
    </source>
</evidence>
<dbReference type="PRINTS" id="PR00119">
    <property type="entry name" value="CATATPASE"/>
</dbReference>
<keyword evidence="7" id="KW-0187">Copper transport</keyword>
<sequence>MSRKQEEFDITGMHCAACVARVERVVSRLPGVADVKVNLLTRKGAVTYTADSTLTADDVVAAITGIGFGAELAEADTMEMKKVDIKPQLYRMILAAAMAIPMMVSMIGHYVFSWPMLPATVEFVLATIAQFGPGLVFYKGAWSAIKSGSLTMDVLVALGTTVAYVFSIYNMLIGNHNLYFETSAWLITFILLGKVLEEVAKGHTSDALEKLIKLQPAMAHVQRGGVFIDIPTKDIVVGDIIEVRAGEKIPVDGTVLTGSSAVDESMLTGESLPVEKEQGSKVIGATVNATGTFTMEAEKIGADTMLSQIIKVVAAAQTSKASIQRIADVVAAYFVPVVISLAVLTALVWYVGFDATWGVAIMHGTAVLVIACPCALGLATPTSIMVGSGLGAEHGILIKGAEFLEKTGSLQAIVLDKTGTLTQGDLRVTASATINGDEAVNTSYMTALESKTIHPIAKALSESGKEFLGANGILPEVTDFEELPGHGIRGRIDGHTVEIGHNRWFVECGYSNDELTQRVQAEEAKGASVSLMAVDGTVHAIWAVADELRPEAKNVVQRLQSQGIEVWMITGDNRRTAEYIANKAGITHVMAEVLPQDKAAKVAELQSKGMSVGMVGDGINDAPALATADIGFAIGKGTDIAIEAADIVLVRNDLTTLAEAVTLSRKTMGNIKQNLFWALIFNCIGIPLAAVGMLTPIVAGTAMAFSSVTVVSNSLRLKRAGLEG</sequence>
<keyword evidence="4 14" id="KW-0812">Transmembrane</keyword>
<dbReference type="InterPro" id="IPR027256">
    <property type="entry name" value="P-typ_ATPase_IB"/>
</dbReference>
<dbReference type="SFLD" id="SFLDG00002">
    <property type="entry name" value="C1.7:_P-type_atpase_like"/>
    <property type="match status" value="1"/>
</dbReference>
<dbReference type="SUPFAM" id="SSF81653">
    <property type="entry name" value="Calcium ATPase, transduction domain A"/>
    <property type="match status" value="1"/>
</dbReference>
<dbReference type="Gene3D" id="3.40.1110.10">
    <property type="entry name" value="Calcium-transporting ATPase, cytoplasmic domain N"/>
    <property type="match status" value="1"/>
</dbReference>
<dbReference type="CDD" id="cd00371">
    <property type="entry name" value="HMA"/>
    <property type="match status" value="1"/>
</dbReference>
<evidence type="ECO:0000256" key="12">
    <source>
        <dbReference type="ARBA" id="ARBA00023136"/>
    </source>
</evidence>
<comment type="catalytic activity">
    <reaction evidence="13">
        <text>Cu(+)(in) + ATP + H2O = Cu(+)(out) + ADP + phosphate + H(+)</text>
        <dbReference type="Rhea" id="RHEA:25792"/>
        <dbReference type="ChEBI" id="CHEBI:15377"/>
        <dbReference type="ChEBI" id="CHEBI:15378"/>
        <dbReference type="ChEBI" id="CHEBI:30616"/>
        <dbReference type="ChEBI" id="CHEBI:43474"/>
        <dbReference type="ChEBI" id="CHEBI:49552"/>
        <dbReference type="ChEBI" id="CHEBI:456216"/>
        <dbReference type="EC" id="7.2.2.8"/>
    </reaction>
</comment>
<dbReference type="Gene3D" id="3.40.50.1000">
    <property type="entry name" value="HAD superfamily/HAD-like"/>
    <property type="match status" value="1"/>
</dbReference>
<keyword evidence="7" id="KW-0813">Transport</keyword>
<dbReference type="SUPFAM" id="SSF55008">
    <property type="entry name" value="HMA, heavy metal-associated domain"/>
    <property type="match status" value="1"/>
</dbReference>
<dbReference type="SUPFAM" id="SSF56784">
    <property type="entry name" value="HAD-like"/>
    <property type="match status" value="1"/>
</dbReference>
<dbReference type="Pfam" id="PF00122">
    <property type="entry name" value="E1-E2_ATPase"/>
    <property type="match status" value="1"/>
</dbReference>
<dbReference type="InterPro" id="IPR001757">
    <property type="entry name" value="P_typ_ATPase"/>
</dbReference>
<dbReference type="PROSITE" id="PS00154">
    <property type="entry name" value="ATPASE_E1_E2"/>
    <property type="match status" value="1"/>
</dbReference>
<evidence type="ECO:0000256" key="5">
    <source>
        <dbReference type="ARBA" id="ARBA00022723"/>
    </source>
</evidence>
<keyword evidence="6 14" id="KW-0547">Nucleotide-binding</keyword>
<evidence type="ECO:0000256" key="11">
    <source>
        <dbReference type="ARBA" id="ARBA00023008"/>
    </source>
</evidence>
<dbReference type="InterPro" id="IPR036412">
    <property type="entry name" value="HAD-like_sf"/>
</dbReference>
<evidence type="ECO:0000256" key="3">
    <source>
        <dbReference type="ARBA" id="ARBA00012517"/>
    </source>
</evidence>
<dbReference type="SFLD" id="SFLDF00027">
    <property type="entry name" value="p-type_atpase"/>
    <property type="match status" value="1"/>
</dbReference>
<dbReference type="PANTHER" id="PTHR43520:SF8">
    <property type="entry name" value="P-TYPE CU(+) TRANSPORTER"/>
    <property type="match status" value="1"/>
</dbReference>
<dbReference type="Pfam" id="PF00702">
    <property type="entry name" value="Hydrolase"/>
    <property type="match status" value="1"/>
</dbReference>
<dbReference type="InterPro" id="IPR023299">
    <property type="entry name" value="ATPase_P-typ_cyto_dom_N"/>
</dbReference>
<dbReference type="InterPro" id="IPR018303">
    <property type="entry name" value="ATPase_P-typ_P_site"/>
</dbReference>
<dbReference type="PROSITE" id="PS01047">
    <property type="entry name" value="HMA_1"/>
    <property type="match status" value="1"/>
</dbReference>
<accession>A0ABS2GFG9</accession>
<dbReference type="InterPro" id="IPR036163">
    <property type="entry name" value="HMA_dom_sf"/>
</dbReference>
<protein>
    <recommendedName>
        <fullName evidence="3">P-type Cu(+) transporter</fullName>
        <ecNumber evidence="3">7.2.2.8</ecNumber>
    </recommendedName>
</protein>
<dbReference type="SFLD" id="SFLDS00003">
    <property type="entry name" value="Haloacid_Dehalogenase"/>
    <property type="match status" value="1"/>
</dbReference>
<keyword evidence="10 14" id="KW-1133">Transmembrane helix</keyword>